<sequence>MNNVDDFDEEQAAVSVFSYLIRGLAGESRNINEEKRKVIKAELIEKMAPMKRLYAMSDELFPIYVDFCIANKKFLKIPETIKVFGDAISANKVSAGEEKVMMEWVKYIMNNTKTTGNIKTKRR</sequence>
<reference evidence="1 2" key="1">
    <citation type="submission" date="2017-11" db="EMBL/GenBank/DDBJ databases">
        <title>Isolation and Characterization of Family Methanocellaceae Species from Potential Methane Hydrate Area Offshore Southwestern Taiwan.</title>
        <authorList>
            <person name="Zhang W.-L."/>
            <person name="Chen W.-C."/>
            <person name="Lai M.-C."/>
            <person name="Chen S.-C."/>
        </authorList>
    </citation>
    <scope>NUCLEOTIDE SEQUENCE [LARGE SCALE GENOMIC DNA]</scope>
    <source>
        <strain evidence="1 2">CWC-04</strain>
    </source>
</reference>
<keyword evidence="2" id="KW-1185">Reference proteome</keyword>
<evidence type="ECO:0000313" key="1">
    <source>
        <dbReference type="EMBL" id="MCD1295849.1"/>
    </source>
</evidence>
<proteinExistence type="predicted"/>
<dbReference type="EMBL" id="PGCK01000011">
    <property type="protein sequence ID" value="MCD1295849.1"/>
    <property type="molecule type" value="Genomic_DNA"/>
</dbReference>
<dbReference type="Proteomes" id="UP001320159">
    <property type="component" value="Unassembled WGS sequence"/>
</dbReference>
<evidence type="ECO:0000313" key="2">
    <source>
        <dbReference type="Proteomes" id="UP001320159"/>
    </source>
</evidence>
<accession>A0AAP2RDW5</accession>
<protein>
    <submittedName>
        <fullName evidence="1">Uncharacterized protein</fullName>
    </submittedName>
</protein>
<gene>
    <name evidence="1" type="ORF">CUJ83_12670</name>
</gene>
<name>A0AAP2RDW5_9EURY</name>
<dbReference type="RefSeq" id="WP_230742706.1">
    <property type="nucleotide sequence ID" value="NZ_PGCK01000011.1"/>
</dbReference>
<comment type="caution">
    <text evidence="1">The sequence shown here is derived from an EMBL/GenBank/DDBJ whole genome shotgun (WGS) entry which is preliminary data.</text>
</comment>
<organism evidence="1 2">
    <name type="scientific">Methanooceanicella nereidis</name>
    <dbReference type="NCBI Taxonomy" id="2052831"/>
    <lineage>
        <taxon>Archaea</taxon>
        <taxon>Methanobacteriati</taxon>
        <taxon>Methanobacteriota</taxon>
        <taxon>Stenosarchaea group</taxon>
        <taxon>Methanomicrobia</taxon>
        <taxon>Methanocellales</taxon>
        <taxon>Methanocellaceae</taxon>
        <taxon>Methanooceanicella</taxon>
    </lineage>
</organism>
<dbReference type="AlphaFoldDB" id="A0AAP2RDW5"/>